<reference evidence="2 3" key="1">
    <citation type="journal article" date="2018" name="Sci. Rep.">
        <title>Genomic signatures of local adaptation to the degree of environmental predictability in rotifers.</title>
        <authorList>
            <person name="Franch-Gras L."/>
            <person name="Hahn C."/>
            <person name="Garcia-Roger E.M."/>
            <person name="Carmona M.J."/>
            <person name="Serra M."/>
            <person name="Gomez A."/>
        </authorList>
    </citation>
    <scope>NUCLEOTIDE SEQUENCE [LARGE SCALE GENOMIC DNA]</scope>
    <source>
        <strain evidence="2">HYR1</strain>
    </source>
</reference>
<dbReference type="Proteomes" id="UP000276133">
    <property type="component" value="Unassembled WGS sequence"/>
</dbReference>
<name>A0A3M7T3K7_BRAPC</name>
<keyword evidence="3" id="KW-1185">Reference proteome</keyword>
<comment type="caution">
    <text evidence="2">The sequence shown here is derived from an EMBL/GenBank/DDBJ whole genome shotgun (WGS) entry which is preliminary data.</text>
</comment>
<dbReference type="AlphaFoldDB" id="A0A3M7T3K7"/>
<feature type="transmembrane region" description="Helical" evidence="1">
    <location>
        <begin position="47"/>
        <end position="72"/>
    </location>
</feature>
<dbReference type="EMBL" id="REGN01000359">
    <property type="protein sequence ID" value="RNA42517.1"/>
    <property type="molecule type" value="Genomic_DNA"/>
</dbReference>
<proteinExistence type="predicted"/>
<organism evidence="2 3">
    <name type="scientific">Brachionus plicatilis</name>
    <name type="common">Marine rotifer</name>
    <name type="synonym">Brachionus muelleri</name>
    <dbReference type="NCBI Taxonomy" id="10195"/>
    <lineage>
        <taxon>Eukaryota</taxon>
        <taxon>Metazoa</taxon>
        <taxon>Spiralia</taxon>
        <taxon>Gnathifera</taxon>
        <taxon>Rotifera</taxon>
        <taxon>Eurotatoria</taxon>
        <taxon>Monogononta</taxon>
        <taxon>Pseudotrocha</taxon>
        <taxon>Ploima</taxon>
        <taxon>Brachionidae</taxon>
        <taxon>Brachionus</taxon>
    </lineage>
</organism>
<protein>
    <submittedName>
        <fullName evidence="2">Uncharacterized protein</fullName>
    </submittedName>
</protein>
<gene>
    <name evidence="2" type="ORF">BpHYR1_032740</name>
</gene>
<evidence type="ECO:0000313" key="2">
    <source>
        <dbReference type="EMBL" id="RNA42517.1"/>
    </source>
</evidence>
<sequence length="73" mass="8940">MKWDIQTTFSYNYYWRVILKITDIEIAPKNYNQIPFKYKIFIQIIELFFYSLKTYVGGFFVTSVCLKLIFLFI</sequence>
<keyword evidence="1" id="KW-0472">Membrane</keyword>
<evidence type="ECO:0000256" key="1">
    <source>
        <dbReference type="SAM" id="Phobius"/>
    </source>
</evidence>
<accession>A0A3M7T3K7</accession>
<keyword evidence="1" id="KW-1133">Transmembrane helix</keyword>
<keyword evidence="1" id="KW-0812">Transmembrane</keyword>
<evidence type="ECO:0000313" key="3">
    <source>
        <dbReference type="Proteomes" id="UP000276133"/>
    </source>
</evidence>